<keyword evidence="5" id="KW-1185">Reference proteome</keyword>
<feature type="region of interest" description="Disordered" evidence="3">
    <location>
        <begin position="93"/>
        <end position="139"/>
    </location>
</feature>
<dbReference type="EMBL" id="KK914256">
    <property type="protein sequence ID" value="KDP44228.1"/>
    <property type="molecule type" value="Genomic_DNA"/>
</dbReference>
<dbReference type="PANTHER" id="PTHR33142:SF66">
    <property type="entry name" value="CYCLIN-DEPENDENT PROTEIN KINASE INHIBITOR SMR3"/>
    <property type="match status" value="1"/>
</dbReference>
<dbReference type="InterPro" id="IPR040389">
    <property type="entry name" value="SMR"/>
</dbReference>
<evidence type="ECO:0000313" key="5">
    <source>
        <dbReference type="Proteomes" id="UP000027138"/>
    </source>
</evidence>
<evidence type="ECO:0000256" key="2">
    <source>
        <dbReference type="ARBA" id="ARBA00023306"/>
    </source>
</evidence>
<evidence type="ECO:0008006" key="6">
    <source>
        <dbReference type="Google" id="ProtNLM"/>
    </source>
</evidence>
<dbReference type="GO" id="GO:0032875">
    <property type="term" value="P:regulation of DNA endoreduplication"/>
    <property type="evidence" value="ECO:0007669"/>
    <property type="project" value="InterPro"/>
</dbReference>
<organism evidence="4 5">
    <name type="scientific">Jatropha curcas</name>
    <name type="common">Barbados nut</name>
    <dbReference type="NCBI Taxonomy" id="180498"/>
    <lineage>
        <taxon>Eukaryota</taxon>
        <taxon>Viridiplantae</taxon>
        <taxon>Streptophyta</taxon>
        <taxon>Embryophyta</taxon>
        <taxon>Tracheophyta</taxon>
        <taxon>Spermatophyta</taxon>
        <taxon>Magnoliopsida</taxon>
        <taxon>eudicotyledons</taxon>
        <taxon>Gunneridae</taxon>
        <taxon>Pentapetalae</taxon>
        <taxon>rosids</taxon>
        <taxon>fabids</taxon>
        <taxon>Malpighiales</taxon>
        <taxon>Euphorbiaceae</taxon>
        <taxon>Crotonoideae</taxon>
        <taxon>Jatropheae</taxon>
        <taxon>Jatropha</taxon>
    </lineage>
</organism>
<dbReference type="Proteomes" id="UP000027138">
    <property type="component" value="Unassembled WGS sequence"/>
</dbReference>
<feature type="region of interest" description="Disordered" evidence="3">
    <location>
        <begin position="156"/>
        <end position="178"/>
    </location>
</feature>
<protein>
    <recommendedName>
        <fullName evidence="6">Cyclin-dependent protein kinase inhibitor SMR3-like</fullName>
    </recommendedName>
</protein>
<name>A0A067LAL5_JATCU</name>
<feature type="region of interest" description="Disordered" evidence="3">
    <location>
        <begin position="38"/>
        <end position="71"/>
    </location>
</feature>
<feature type="compositionally biased region" description="Basic and acidic residues" evidence="3">
    <location>
        <begin position="168"/>
        <end position="178"/>
    </location>
</feature>
<dbReference type="GO" id="GO:0004860">
    <property type="term" value="F:protein kinase inhibitor activity"/>
    <property type="evidence" value="ECO:0007669"/>
    <property type="project" value="UniProtKB-KW"/>
</dbReference>
<reference evidence="4 5" key="1">
    <citation type="journal article" date="2014" name="PLoS ONE">
        <title>Global Analysis of Gene Expression Profiles in Physic Nut (Jatropha curcas L.) Seedlings Exposed to Salt Stress.</title>
        <authorList>
            <person name="Zhang L."/>
            <person name="Zhang C."/>
            <person name="Wu P."/>
            <person name="Chen Y."/>
            <person name="Li M."/>
            <person name="Jiang H."/>
            <person name="Wu G."/>
        </authorList>
    </citation>
    <scope>NUCLEOTIDE SEQUENCE [LARGE SCALE GENOMIC DNA]</scope>
    <source>
        <strain evidence="5">cv. GZQX0401</strain>
        <tissue evidence="4">Young leaves</tissue>
    </source>
</reference>
<dbReference type="OrthoDB" id="1933617at2759"/>
<gene>
    <name evidence="4" type="ORF">JCGZ_05695</name>
</gene>
<keyword evidence="2" id="KW-0131">Cell cycle</keyword>
<dbReference type="GO" id="GO:0005634">
    <property type="term" value="C:nucleus"/>
    <property type="evidence" value="ECO:0007669"/>
    <property type="project" value="TreeGrafter"/>
</dbReference>
<feature type="compositionally biased region" description="Basic residues" evidence="3">
    <location>
        <begin position="121"/>
        <end position="133"/>
    </location>
</feature>
<evidence type="ECO:0000256" key="1">
    <source>
        <dbReference type="ARBA" id="ARBA00023013"/>
    </source>
</evidence>
<keyword evidence="1" id="KW-0649">Protein kinase inhibitor</keyword>
<evidence type="ECO:0000256" key="3">
    <source>
        <dbReference type="SAM" id="MobiDB-lite"/>
    </source>
</evidence>
<dbReference type="AlphaFoldDB" id="A0A067LAL5"/>
<dbReference type="PANTHER" id="PTHR33142">
    <property type="entry name" value="CYCLIN-DEPENDENT PROTEIN KINASE INHIBITOR SMR13"/>
    <property type="match status" value="1"/>
</dbReference>
<sequence length="178" mass="20209">MGVSNSEMLISEKDLNSMEFNFLVRPSLEFEEKCEIASSQDCINDDGNDLELNPKEREQEQEKEEEEEKDRKCKLLVSALKIELPSLEEVKINQDDDDGFKTPTSLDQKIPIILPCPPAPRKPKSLPTNKRKSLAPPGRRVLLDLSNEIESLFPPSLRADLGGKIKKTRQENEFKVTS</sequence>
<evidence type="ECO:0000313" key="4">
    <source>
        <dbReference type="EMBL" id="KDP44228.1"/>
    </source>
</evidence>
<accession>A0A067LAL5</accession>
<proteinExistence type="predicted"/>